<evidence type="ECO:0000256" key="1">
    <source>
        <dbReference type="SAM" id="MobiDB-lite"/>
    </source>
</evidence>
<sequence length="190" mass="21555">YKKYNSSPWRGYKKYNSSPWRGYKKYNSSPWSNYERCTAVCLVFILIFIIILAIILYILWKKGRSYSFDLSYHANEHDTPLRSMEHGELTAALDYGQEDKPCESSPVANGCAGEPDPACGETEQTASSEHHNVPEEDSFFSDTSLTPPIKKVEFDLDLDLMDRGSEQATSATDESSELQQNENNNNITNT</sequence>
<organism evidence="3 4">
    <name type="scientific">Electrophorus voltai</name>
    <dbReference type="NCBI Taxonomy" id="2609070"/>
    <lineage>
        <taxon>Eukaryota</taxon>
        <taxon>Metazoa</taxon>
        <taxon>Chordata</taxon>
        <taxon>Craniata</taxon>
        <taxon>Vertebrata</taxon>
        <taxon>Euteleostomi</taxon>
        <taxon>Actinopterygii</taxon>
        <taxon>Neopterygii</taxon>
        <taxon>Teleostei</taxon>
        <taxon>Ostariophysi</taxon>
        <taxon>Gymnotiformes</taxon>
        <taxon>Gymnotoidei</taxon>
        <taxon>Gymnotidae</taxon>
        <taxon>Electrophorus</taxon>
    </lineage>
</organism>
<feature type="compositionally biased region" description="Low complexity" evidence="1">
    <location>
        <begin position="181"/>
        <end position="190"/>
    </location>
</feature>
<keyword evidence="2" id="KW-1133">Transmembrane helix</keyword>
<feature type="non-terminal residue" evidence="3">
    <location>
        <position position="1"/>
    </location>
</feature>
<protein>
    <submittedName>
        <fullName evidence="3">Uncharacterized protein</fullName>
    </submittedName>
</protein>
<evidence type="ECO:0000313" key="3">
    <source>
        <dbReference type="EMBL" id="KAK1803780.1"/>
    </source>
</evidence>
<feature type="transmembrane region" description="Helical" evidence="2">
    <location>
        <begin position="37"/>
        <end position="60"/>
    </location>
</feature>
<evidence type="ECO:0000256" key="2">
    <source>
        <dbReference type="SAM" id="Phobius"/>
    </source>
</evidence>
<reference evidence="3" key="1">
    <citation type="submission" date="2023-03" db="EMBL/GenBank/DDBJ databases">
        <title>Electrophorus voltai genome.</title>
        <authorList>
            <person name="Bian C."/>
        </authorList>
    </citation>
    <scope>NUCLEOTIDE SEQUENCE</scope>
    <source>
        <strain evidence="3">CB-2022</strain>
        <tissue evidence="3">Muscle</tissue>
    </source>
</reference>
<keyword evidence="4" id="KW-1185">Reference proteome</keyword>
<dbReference type="Proteomes" id="UP001239994">
    <property type="component" value="Unassembled WGS sequence"/>
</dbReference>
<feature type="compositionally biased region" description="Polar residues" evidence="1">
    <location>
        <begin position="166"/>
        <end position="180"/>
    </location>
</feature>
<keyword evidence="2" id="KW-0472">Membrane</keyword>
<accession>A0AAD8ZUN0</accession>
<gene>
    <name evidence="3" type="ORF">P4O66_020797</name>
</gene>
<feature type="non-terminal residue" evidence="3">
    <location>
        <position position="190"/>
    </location>
</feature>
<feature type="region of interest" description="Disordered" evidence="1">
    <location>
        <begin position="99"/>
        <end position="190"/>
    </location>
</feature>
<evidence type="ECO:0000313" key="4">
    <source>
        <dbReference type="Proteomes" id="UP001239994"/>
    </source>
</evidence>
<dbReference type="EMBL" id="JAROKS010000005">
    <property type="protein sequence ID" value="KAK1803780.1"/>
    <property type="molecule type" value="Genomic_DNA"/>
</dbReference>
<comment type="caution">
    <text evidence="3">The sequence shown here is derived from an EMBL/GenBank/DDBJ whole genome shotgun (WGS) entry which is preliminary data.</text>
</comment>
<name>A0AAD8ZUN0_9TELE</name>
<keyword evidence="2" id="KW-0812">Transmembrane</keyword>
<dbReference type="AlphaFoldDB" id="A0AAD8ZUN0"/>
<feature type="compositionally biased region" description="Basic and acidic residues" evidence="1">
    <location>
        <begin position="150"/>
        <end position="165"/>
    </location>
</feature>
<proteinExistence type="predicted"/>